<sequence>MNLLITWLNRIALSAMQRSEVVGAVIVMSIVFMMIIPLPTGLIDVLIALNICASSLLIVLAMYLPKPLAFSTFPAVLLLTTMFRLAISISTTRQILLQQDGGHIVEAFGNYVVGGNLAVGLVIFLILTVVNFLVITKGSERVAEVAARFTLDAMPGKQMSIDSDLRAGLIEAHQARQRRENLAKESQLFGAMDGAMKFVKGDAIASLVIVFINMIGGFAIGVLQHNMAASDAMHVYSVLTIGDGLIAQIPALLISLTAGMIITRVSADGQKVDANIGREIAEQLTSQPKAWIISSIGMFGFALLPGMPTLVFVAISLASLGSGLFQLWRIKQQGQLDASQSEADNMPAEQNGYQDLRRFNPTRAYLLLFHPIWQGQPTATALVQNIRRLRNKLVYRFGFTLPSFDIEFSDRLAEDEFQFCVYEIPYVKATFVTDRLAVASAAVEQVDTELATPGPTLRDESQWLWLPLAHVAQQSDDVPRWTADELILARMEQAIHRTGSQFIGLQETKSILAWLESEQPELAQELQRIMPLSRFASVLQRLASERVPLRSVRPIAEALIEVGQHERDTLALTDYVRLALKSQICHQYSDENSLAVWLLTPESEELLRDALRQTQNETFFALTQDYASTLLSQLRQAFPPLSSQRSLVLVAQDLRSPLRTLLQDEFHHVPVLSFTELESTLSINVIGRLDLYDSPDPFSA</sequence>
<dbReference type="InterPro" id="IPR042194">
    <property type="entry name" value="FHIPEP_1"/>
</dbReference>
<dbReference type="Gene3D" id="3.40.50.12790">
    <property type="entry name" value="FHIPEP family, domain 4"/>
    <property type="match status" value="1"/>
</dbReference>
<dbReference type="NCBIfam" id="TIGR01399">
    <property type="entry name" value="hrcV"/>
    <property type="match status" value="1"/>
</dbReference>
<evidence type="ECO:0000256" key="9">
    <source>
        <dbReference type="SAM" id="Phobius"/>
    </source>
</evidence>
<evidence type="ECO:0000256" key="3">
    <source>
        <dbReference type="ARBA" id="ARBA00022448"/>
    </source>
</evidence>
<evidence type="ECO:0000313" key="11">
    <source>
        <dbReference type="Proteomes" id="UP000530038"/>
    </source>
</evidence>
<feature type="transmembrane region" description="Helical" evidence="9">
    <location>
        <begin position="310"/>
        <end position="328"/>
    </location>
</feature>
<comment type="similarity">
    <text evidence="2">Belongs to the FHIPEP (flagella/HR/invasion proteins export pore) family.</text>
</comment>
<dbReference type="Proteomes" id="UP000530038">
    <property type="component" value="Unassembled WGS sequence"/>
</dbReference>
<keyword evidence="4" id="KW-1003">Cell membrane</keyword>
<feature type="transmembrane region" description="Helical" evidence="9">
    <location>
        <begin position="76"/>
        <end position="96"/>
    </location>
</feature>
<dbReference type="Pfam" id="PF00771">
    <property type="entry name" value="FHIPEP"/>
    <property type="match status" value="1"/>
</dbReference>
<evidence type="ECO:0000256" key="4">
    <source>
        <dbReference type="ARBA" id="ARBA00022475"/>
    </source>
</evidence>
<proteinExistence type="inferred from homology"/>
<dbReference type="Gene3D" id="1.10.8.540">
    <property type="entry name" value="FHIPEP family, domain 3"/>
    <property type="match status" value="1"/>
</dbReference>
<evidence type="ECO:0000256" key="1">
    <source>
        <dbReference type="ARBA" id="ARBA00004429"/>
    </source>
</evidence>
<keyword evidence="11" id="KW-1185">Reference proteome</keyword>
<feature type="transmembrane region" description="Helical" evidence="9">
    <location>
        <begin position="245"/>
        <end position="267"/>
    </location>
</feature>
<organism evidence="10 11">
    <name type="scientific">Pectobacterium aroidearum</name>
    <dbReference type="NCBI Taxonomy" id="1201031"/>
    <lineage>
        <taxon>Bacteria</taxon>
        <taxon>Pseudomonadati</taxon>
        <taxon>Pseudomonadota</taxon>
        <taxon>Gammaproteobacteria</taxon>
        <taxon>Enterobacterales</taxon>
        <taxon>Pectobacteriaceae</taxon>
        <taxon>Pectobacterium</taxon>
    </lineage>
</organism>
<evidence type="ECO:0000256" key="5">
    <source>
        <dbReference type="ARBA" id="ARBA00022519"/>
    </source>
</evidence>
<gene>
    <name evidence="10" type="primary">sctV</name>
    <name evidence="10" type="ORF">H2Y56_03560</name>
</gene>
<evidence type="ECO:0000256" key="2">
    <source>
        <dbReference type="ARBA" id="ARBA00008835"/>
    </source>
</evidence>
<keyword evidence="6 9" id="KW-0812">Transmembrane</keyword>
<dbReference type="RefSeq" id="WP_181828631.1">
    <property type="nucleotide sequence ID" value="NZ_CP090589.1"/>
</dbReference>
<keyword evidence="8 9" id="KW-0472">Membrane</keyword>
<dbReference type="PROSITE" id="PS00994">
    <property type="entry name" value="FHIPEP"/>
    <property type="match status" value="1"/>
</dbReference>
<dbReference type="PANTHER" id="PTHR30161:SF2">
    <property type="entry name" value="INVASION PROTEIN INVA"/>
    <property type="match status" value="1"/>
</dbReference>
<keyword evidence="7 9" id="KW-1133">Transmembrane helix</keyword>
<comment type="subcellular location">
    <subcellularLocation>
        <location evidence="1">Cell inner membrane</location>
        <topology evidence="1">Multi-pass membrane protein</topology>
    </subcellularLocation>
</comment>
<dbReference type="InterPro" id="IPR001712">
    <property type="entry name" value="T3SS_FHIPEP"/>
</dbReference>
<dbReference type="PANTHER" id="PTHR30161">
    <property type="entry name" value="FLAGELLAR EXPORT PROTEIN, MEMBRANE FLHA SUBUNIT-RELATED"/>
    <property type="match status" value="1"/>
</dbReference>
<feature type="transmembrane region" description="Helical" evidence="9">
    <location>
        <begin position="21"/>
        <end position="39"/>
    </location>
</feature>
<keyword evidence="5" id="KW-0997">Cell inner membrane</keyword>
<protein>
    <submittedName>
        <fullName evidence="10">Type III secretion system export apparatus subunit SctV</fullName>
    </submittedName>
</protein>
<dbReference type="InterPro" id="IPR042193">
    <property type="entry name" value="FHIPEP_3"/>
</dbReference>
<dbReference type="InterPro" id="IPR006302">
    <property type="entry name" value="T3SS_HrcV"/>
</dbReference>
<keyword evidence="3" id="KW-0813">Transport</keyword>
<dbReference type="PIRSF" id="PIRSF005419">
    <property type="entry name" value="FlhA"/>
    <property type="match status" value="1"/>
</dbReference>
<dbReference type="EMBL" id="JACERK010000001">
    <property type="protein sequence ID" value="MBA5231198.1"/>
    <property type="molecule type" value="Genomic_DNA"/>
</dbReference>
<comment type="caution">
    <text evidence="10">The sequence shown here is derived from an EMBL/GenBank/DDBJ whole genome shotgun (WGS) entry which is preliminary data.</text>
</comment>
<dbReference type="InterPro" id="IPR025505">
    <property type="entry name" value="FHIPEP_CS"/>
</dbReference>
<feature type="transmembrane region" description="Helical" evidence="9">
    <location>
        <begin position="108"/>
        <end position="134"/>
    </location>
</feature>
<evidence type="ECO:0000313" key="10">
    <source>
        <dbReference type="EMBL" id="MBA5231198.1"/>
    </source>
</evidence>
<evidence type="ECO:0000256" key="7">
    <source>
        <dbReference type="ARBA" id="ARBA00022989"/>
    </source>
</evidence>
<reference evidence="10 11" key="1">
    <citation type="submission" date="2020-07" db="EMBL/GenBank/DDBJ databases">
        <title>Characterization of Pectobacterium aroidearum strains causing soft rot on Amorphophallus konjac.</title>
        <authorList>
            <person name="Xie H."/>
        </authorList>
    </citation>
    <scope>NUCLEOTIDE SEQUENCE [LARGE SCALE GENOMIC DNA]</scope>
    <source>
        <strain evidence="10 11">MY10</strain>
    </source>
</reference>
<evidence type="ECO:0000256" key="8">
    <source>
        <dbReference type="ARBA" id="ARBA00023136"/>
    </source>
</evidence>
<evidence type="ECO:0000256" key="6">
    <source>
        <dbReference type="ARBA" id="ARBA00022692"/>
    </source>
</evidence>
<accession>A0ABR5Z9E8</accession>
<name>A0ABR5Z9E8_9GAMM</name>
<dbReference type="Gene3D" id="3.40.30.60">
    <property type="entry name" value="FHIPEP family, domain 1"/>
    <property type="match status" value="1"/>
</dbReference>
<feature type="transmembrane region" description="Helical" evidence="9">
    <location>
        <begin position="204"/>
        <end position="225"/>
    </location>
</feature>
<dbReference type="InterPro" id="IPR042196">
    <property type="entry name" value="FHIPEP_4"/>
</dbReference>
<dbReference type="PRINTS" id="PR00949">
    <property type="entry name" value="TYPE3IMAPROT"/>
</dbReference>
<feature type="transmembrane region" description="Helical" evidence="9">
    <location>
        <begin position="45"/>
        <end position="64"/>
    </location>
</feature>